<sequence length="302" mass="32581">LGSALTVLQMAFVVISYLPSFLHRRHDASGFRSFLPTFEKPAVPLASWGVQVVVLLGVSIFNNWTFIYKIPLTLQIVFRSSGIIATDKNSLGLAVSMLFGYLFLEKRYNARQIIAVILVTVGVLVATLSRPTAANASSVHYDISTYIKGVTVMSLSLLLSGVLGTLQETTYRRYGSHWKEGVFYTHALALPVFLLVTNDALSGLKGIVRHAKGTAIPEIYGVVAVNVVTQAGCVSGANRLASSTSSVQTSLLLTVRKAISLIVSILWFGSGWNGGIVAGGLLVSVGTMLYSWPSKHEKMKTQ</sequence>
<dbReference type="PANTHER" id="PTHR10778:SF4">
    <property type="entry name" value="NUCLEOTIDE SUGAR TRANSPORTER SLC35B4"/>
    <property type="match status" value="1"/>
</dbReference>
<reference evidence="9" key="2">
    <citation type="submission" date="2015-01" db="EMBL/GenBank/DDBJ databases">
        <title>Evolutionary Origins and Diversification of the Mycorrhizal Mutualists.</title>
        <authorList>
            <consortium name="DOE Joint Genome Institute"/>
            <consortium name="Mycorrhizal Genomics Consortium"/>
            <person name="Kohler A."/>
            <person name="Kuo A."/>
            <person name="Nagy L.G."/>
            <person name="Floudas D."/>
            <person name="Copeland A."/>
            <person name="Barry K.W."/>
            <person name="Cichocki N."/>
            <person name="Veneault-Fourrey C."/>
            <person name="LaButti K."/>
            <person name="Lindquist E.A."/>
            <person name="Lipzen A."/>
            <person name="Lundell T."/>
            <person name="Morin E."/>
            <person name="Murat C."/>
            <person name="Riley R."/>
            <person name="Ohm R."/>
            <person name="Sun H."/>
            <person name="Tunlid A."/>
            <person name="Henrissat B."/>
            <person name="Grigoriev I.V."/>
            <person name="Hibbett D.S."/>
            <person name="Martin F."/>
        </authorList>
    </citation>
    <scope>NUCLEOTIDE SEQUENCE [LARGE SCALE GENOMIC DNA]</scope>
    <source>
        <strain evidence="9">MAFF 305830</strain>
    </source>
</reference>
<dbReference type="Proteomes" id="UP000054097">
    <property type="component" value="Unassembled WGS sequence"/>
</dbReference>
<evidence type="ECO:0000313" key="9">
    <source>
        <dbReference type="Proteomes" id="UP000054097"/>
    </source>
</evidence>
<proteinExistence type="predicted"/>
<keyword evidence="3" id="KW-0762">Sugar transport</keyword>
<feature type="transmembrane region" description="Helical" evidence="7">
    <location>
        <begin position="6"/>
        <end position="22"/>
    </location>
</feature>
<dbReference type="InterPro" id="IPR037185">
    <property type="entry name" value="EmrE-like"/>
</dbReference>
<dbReference type="GO" id="GO:0005464">
    <property type="term" value="F:UDP-xylose transmembrane transporter activity"/>
    <property type="evidence" value="ECO:0007669"/>
    <property type="project" value="TreeGrafter"/>
</dbReference>
<name>A0A0C2XZ26_SERVB</name>
<evidence type="ECO:0000256" key="4">
    <source>
        <dbReference type="ARBA" id="ARBA00022692"/>
    </source>
</evidence>
<keyword evidence="9" id="KW-1185">Reference proteome</keyword>
<gene>
    <name evidence="8" type="ORF">M408DRAFT_59453</name>
</gene>
<accession>A0A0C2XZ26</accession>
<evidence type="ECO:0000256" key="2">
    <source>
        <dbReference type="ARBA" id="ARBA00022448"/>
    </source>
</evidence>
<feature type="transmembrane region" description="Helical" evidence="7">
    <location>
        <begin position="81"/>
        <end position="104"/>
    </location>
</feature>
<evidence type="ECO:0000256" key="3">
    <source>
        <dbReference type="ARBA" id="ARBA00022597"/>
    </source>
</evidence>
<dbReference type="GO" id="GO:0005462">
    <property type="term" value="F:UDP-N-acetylglucosamine transmembrane transporter activity"/>
    <property type="evidence" value="ECO:0007669"/>
    <property type="project" value="TreeGrafter"/>
</dbReference>
<feature type="transmembrane region" description="Helical" evidence="7">
    <location>
        <begin position="113"/>
        <end position="133"/>
    </location>
</feature>
<dbReference type="OrthoDB" id="999962at2759"/>
<dbReference type="SUPFAM" id="SSF103481">
    <property type="entry name" value="Multidrug resistance efflux transporter EmrE"/>
    <property type="match status" value="1"/>
</dbReference>
<evidence type="ECO:0000256" key="7">
    <source>
        <dbReference type="SAM" id="Phobius"/>
    </source>
</evidence>
<keyword evidence="6 7" id="KW-0472">Membrane</keyword>
<dbReference type="HOGENOM" id="CLU_033007_1_1_1"/>
<keyword evidence="5 7" id="KW-1133">Transmembrane helix</keyword>
<keyword evidence="2" id="KW-0813">Transport</keyword>
<keyword evidence="4 7" id="KW-0812">Transmembrane</keyword>
<feature type="transmembrane region" description="Helical" evidence="7">
    <location>
        <begin position="42"/>
        <end position="61"/>
    </location>
</feature>
<reference evidence="8 9" key="1">
    <citation type="submission" date="2014-04" db="EMBL/GenBank/DDBJ databases">
        <authorList>
            <consortium name="DOE Joint Genome Institute"/>
            <person name="Kuo A."/>
            <person name="Zuccaro A."/>
            <person name="Kohler A."/>
            <person name="Nagy L.G."/>
            <person name="Floudas D."/>
            <person name="Copeland A."/>
            <person name="Barry K.W."/>
            <person name="Cichocki N."/>
            <person name="Veneault-Fourrey C."/>
            <person name="LaButti K."/>
            <person name="Lindquist E.A."/>
            <person name="Lipzen A."/>
            <person name="Lundell T."/>
            <person name="Morin E."/>
            <person name="Murat C."/>
            <person name="Sun H."/>
            <person name="Tunlid A."/>
            <person name="Henrissat B."/>
            <person name="Grigoriev I.V."/>
            <person name="Hibbett D.S."/>
            <person name="Martin F."/>
            <person name="Nordberg H.P."/>
            <person name="Cantor M.N."/>
            <person name="Hua S.X."/>
        </authorList>
    </citation>
    <scope>NUCLEOTIDE SEQUENCE [LARGE SCALE GENOMIC DNA]</scope>
    <source>
        <strain evidence="8 9">MAFF 305830</strain>
    </source>
</reference>
<dbReference type="AlphaFoldDB" id="A0A0C2XZ26"/>
<organism evidence="8 9">
    <name type="scientific">Serendipita vermifera MAFF 305830</name>
    <dbReference type="NCBI Taxonomy" id="933852"/>
    <lineage>
        <taxon>Eukaryota</taxon>
        <taxon>Fungi</taxon>
        <taxon>Dikarya</taxon>
        <taxon>Basidiomycota</taxon>
        <taxon>Agaricomycotina</taxon>
        <taxon>Agaricomycetes</taxon>
        <taxon>Sebacinales</taxon>
        <taxon>Serendipitaceae</taxon>
        <taxon>Serendipita</taxon>
    </lineage>
</organism>
<evidence type="ECO:0000256" key="6">
    <source>
        <dbReference type="ARBA" id="ARBA00023136"/>
    </source>
</evidence>
<feature type="transmembrane region" description="Helical" evidence="7">
    <location>
        <begin position="145"/>
        <end position="166"/>
    </location>
</feature>
<evidence type="ECO:0008006" key="10">
    <source>
        <dbReference type="Google" id="ProtNLM"/>
    </source>
</evidence>
<evidence type="ECO:0000256" key="5">
    <source>
        <dbReference type="ARBA" id="ARBA00022989"/>
    </source>
</evidence>
<dbReference type="EMBL" id="KN824277">
    <property type="protein sequence ID" value="KIM34087.1"/>
    <property type="molecule type" value="Genomic_DNA"/>
</dbReference>
<feature type="non-terminal residue" evidence="8">
    <location>
        <position position="1"/>
    </location>
</feature>
<comment type="subcellular location">
    <subcellularLocation>
        <location evidence="1">Endomembrane system</location>
        <topology evidence="1">Multi-pass membrane protein</topology>
    </subcellularLocation>
</comment>
<dbReference type="GO" id="GO:0005789">
    <property type="term" value="C:endoplasmic reticulum membrane"/>
    <property type="evidence" value="ECO:0007669"/>
    <property type="project" value="TreeGrafter"/>
</dbReference>
<protein>
    <recommendedName>
        <fullName evidence="10">Sugar phosphate transporter domain-containing protein</fullName>
    </recommendedName>
</protein>
<dbReference type="GO" id="GO:0000139">
    <property type="term" value="C:Golgi membrane"/>
    <property type="evidence" value="ECO:0007669"/>
    <property type="project" value="TreeGrafter"/>
</dbReference>
<evidence type="ECO:0000256" key="1">
    <source>
        <dbReference type="ARBA" id="ARBA00004127"/>
    </source>
</evidence>
<evidence type="ECO:0000313" key="8">
    <source>
        <dbReference type="EMBL" id="KIM34087.1"/>
    </source>
</evidence>
<dbReference type="InterPro" id="IPR013657">
    <property type="entry name" value="SCL35B1-4/HUT1"/>
</dbReference>
<dbReference type="PANTHER" id="PTHR10778">
    <property type="entry name" value="SOLUTE CARRIER FAMILY 35 MEMBER B"/>
    <property type="match status" value="1"/>
</dbReference>
<dbReference type="Pfam" id="PF08449">
    <property type="entry name" value="UAA"/>
    <property type="match status" value="1"/>
</dbReference>